<keyword evidence="4 6" id="KW-1133">Transmembrane helix</keyword>
<evidence type="ECO:0000313" key="8">
    <source>
        <dbReference type="Proteomes" id="UP000324233"/>
    </source>
</evidence>
<feature type="transmembrane region" description="Helical" evidence="6">
    <location>
        <begin position="174"/>
        <end position="197"/>
    </location>
</feature>
<dbReference type="PANTHER" id="PTHR32196:SF72">
    <property type="entry name" value="RIBOSE IMPORT PERMEASE PROTEIN RBSC"/>
    <property type="match status" value="1"/>
</dbReference>
<feature type="transmembrane region" description="Helical" evidence="6">
    <location>
        <begin position="54"/>
        <end position="73"/>
    </location>
</feature>
<proteinExistence type="predicted"/>
<dbReference type="KEGG" id="agv:OJF2_37260"/>
<organism evidence="7 8">
    <name type="scientific">Aquisphaera giovannonii</name>
    <dbReference type="NCBI Taxonomy" id="406548"/>
    <lineage>
        <taxon>Bacteria</taxon>
        <taxon>Pseudomonadati</taxon>
        <taxon>Planctomycetota</taxon>
        <taxon>Planctomycetia</taxon>
        <taxon>Isosphaerales</taxon>
        <taxon>Isosphaeraceae</taxon>
        <taxon>Aquisphaera</taxon>
    </lineage>
</organism>
<dbReference type="Proteomes" id="UP000324233">
    <property type="component" value="Chromosome"/>
</dbReference>
<feature type="transmembrane region" description="Helical" evidence="6">
    <location>
        <begin position="308"/>
        <end position="327"/>
    </location>
</feature>
<dbReference type="AlphaFoldDB" id="A0A5B9W578"/>
<sequence length="332" mass="33688">MTAEPTEALPATGPRPGPWRRLARHAPLLLLLAVVLAFGAISPVFRTPANARNILVQSSGVAVVAVGMTIVLITGGIDLSAGAVMFLSAAVAGKLVIGGWIPGLGPIPVPLAVALIVPLGLACGLVNAALVAGGRIAPFVATLATLYLARGLALQITQTRPLPLPPGFLELGRAAVLGLPLPAWILLAAAAAGQAMLSATPLGRQLYALGHDPDAARRAGLRTTRLLAFAYVISGLCASLGGLIAVAQLGTVSPTFGAQREFAAIAAAVLGGTSLFGGRGNVLPGTLVGVLLVQTLENGLNILNADPYSYPVVVGAVLFVAVLLDRLRRPRD</sequence>
<feature type="transmembrane region" description="Helical" evidence="6">
    <location>
        <begin position="79"/>
        <end position="97"/>
    </location>
</feature>
<dbReference type="InterPro" id="IPR001851">
    <property type="entry name" value="ABC_transp_permease"/>
</dbReference>
<dbReference type="GO" id="GO:0005886">
    <property type="term" value="C:plasma membrane"/>
    <property type="evidence" value="ECO:0007669"/>
    <property type="project" value="UniProtKB-SubCell"/>
</dbReference>
<feature type="transmembrane region" description="Helical" evidence="6">
    <location>
        <begin position="136"/>
        <end position="153"/>
    </location>
</feature>
<feature type="transmembrane region" description="Helical" evidence="6">
    <location>
        <begin position="228"/>
        <end position="250"/>
    </location>
</feature>
<dbReference type="Pfam" id="PF02653">
    <property type="entry name" value="BPD_transp_2"/>
    <property type="match status" value="1"/>
</dbReference>
<evidence type="ECO:0000256" key="4">
    <source>
        <dbReference type="ARBA" id="ARBA00022989"/>
    </source>
</evidence>
<keyword evidence="8" id="KW-1185">Reference proteome</keyword>
<evidence type="ECO:0000256" key="2">
    <source>
        <dbReference type="ARBA" id="ARBA00022475"/>
    </source>
</evidence>
<keyword evidence="3 6" id="KW-0812">Transmembrane</keyword>
<evidence type="ECO:0000256" key="5">
    <source>
        <dbReference type="ARBA" id="ARBA00023136"/>
    </source>
</evidence>
<name>A0A5B9W578_9BACT</name>
<dbReference type="CDD" id="cd06579">
    <property type="entry name" value="TM_PBP1_transp_AraH_like"/>
    <property type="match status" value="1"/>
</dbReference>
<keyword evidence="2" id="KW-1003">Cell membrane</keyword>
<feature type="transmembrane region" description="Helical" evidence="6">
    <location>
        <begin position="26"/>
        <end position="45"/>
    </location>
</feature>
<dbReference type="OrthoDB" id="9813906at2"/>
<accession>A0A5B9W578</accession>
<reference evidence="7 8" key="1">
    <citation type="submission" date="2019-08" db="EMBL/GenBank/DDBJ databases">
        <title>Deep-cultivation of Planctomycetes and their phenomic and genomic characterization uncovers novel biology.</title>
        <authorList>
            <person name="Wiegand S."/>
            <person name="Jogler M."/>
            <person name="Boedeker C."/>
            <person name="Pinto D."/>
            <person name="Vollmers J."/>
            <person name="Rivas-Marin E."/>
            <person name="Kohn T."/>
            <person name="Peeters S.H."/>
            <person name="Heuer A."/>
            <person name="Rast P."/>
            <person name="Oberbeckmann S."/>
            <person name="Bunk B."/>
            <person name="Jeske O."/>
            <person name="Meyerdierks A."/>
            <person name="Storesund J.E."/>
            <person name="Kallscheuer N."/>
            <person name="Luecker S."/>
            <person name="Lage O.M."/>
            <person name="Pohl T."/>
            <person name="Merkel B.J."/>
            <person name="Hornburger P."/>
            <person name="Mueller R.-W."/>
            <person name="Bruemmer F."/>
            <person name="Labrenz M."/>
            <person name="Spormann A.M."/>
            <person name="Op den Camp H."/>
            <person name="Overmann J."/>
            <person name="Amann R."/>
            <person name="Jetten M.S.M."/>
            <person name="Mascher T."/>
            <person name="Medema M.H."/>
            <person name="Devos D.P."/>
            <person name="Kaster A.-K."/>
            <person name="Ovreas L."/>
            <person name="Rohde M."/>
            <person name="Galperin M.Y."/>
            <person name="Jogler C."/>
        </authorList>
    </citation>
    <scope>NUCLEOTIDE SEQUENCE [LARGE SCALE GENOMIC DNA]</scope>
    <source>
        <strain evidence="7 8">OJF2</strain>
    </source>
</reference>
<keyword evidence="5 6" id="KW-0472">Membrane</keyword>
<gene>
    <name evidence="7" type="primary">rbsC_3</name>
    <name evidence="7" type="ORF">OJF2_37260</name>
</gene>
<dbReference type="PANTHER" id="PTHR32196">
    <property type="entry name" value="ABC TRANSPORTER PERMEASE PROTEIN YPHD-RELATED-RELATED"/>
    <property type="match status" value="1"/>
</dbReference>
<comment type="subcellular location">
    <subcellularLocation>
        <location evidence="1">Cell membrane</location>
        <topology evidence="1">Multi-pass membrane protein</topology>
    </subcellularLocation>
</comment>
<dbReference type="EMBL" id="CP042997">
    <property type="protein sequence ID" value="QEH35181.1"/>
    <property type="molecule type" value="Genomic_DNA"/>
</dbReference>
<evidence type="ECO:0000256" key="1">
    <source>
        <dbReference type="ARBA" id="ARBA00004651"/>
    </source>
</evidence>
<dbReference type="RefSeq" id="WP_148595009.1">
    <property type="nucleotide sequence ID" value="NZ_CP042997.1"/>
</dbReference>
<dbReference type="GO" id="GO:0022857">
    <property type="term" value="F:transmembrane transporter activity"/>
    <property type="evidence" value="ECO:0007669"/>
    <property type="project" value="InterPro"/>
</dbReference>
<protein>
    <submittedName>
        <fullName evidence="7">Ribose transport system permease protein RbsC</fullName>
    </submittedName>
</protein>
<evidence type="ECO:0000313" key="7">
    <source>
        <dbReference type="EMBL" id="QEH35181.1"/>
    </source>
</evidence>
<evidence type="ECO:0000256" key="6">
    <source>
        <dbReference type="SAM" id="Phobius"/>
    </source>
</evidence>
<feature type="transmembrane region" description="Helical" evidence="6">
    <location>
        <begin position="109"/>
        <end position="130"/>
    </location>
</feature>
<evidence type="ECO:0000256" key="3">
    <source>
        <dbReference type="ARBA" id="ARBA00022692"/>
    </source>
</evidence>